<keyword evidence="2" id="KW-0808">Transferase</keyword>
<name>A0ABS2T213_9BACI</name>
<dbReference type="InterPro" id="IPR000182">
    <property type="entry name" value="GNAT_dom"/>
</dbReference>
<keyword evidence="2" id="KW-0012">Acyltransferase</keyword>
<sequence length="191" mass="22464">MFVIILSRRQIDLVEKNDDINLEEKSMRIRTVEKKDAEAFYQFQVKLDQEAEYMLYEPNERITTVRQIKKTIKDIKKMETSTIFIAEEGNRIIGYVGIYGSSLRRVKHVGYISIGIIEAYCNKGIGYQLLTSSIQFAEETELKRLELSVIEENKRAIHLYQKCGFVLEGVRKKAVRINKQWHDEFYMAKIL</sequence>
<feature type="domain" description="N-acetyltransferase" evidence="1">
    <location>
        <begin position="27"/>
        <end position="191"/>
    </location>
</feature>
<keyword evidence="3" id="KW-1185">Reference proteome</keyword>
<dbReference type="PROSITE" id="PS51186">
    <property type="entry name" value="GNAT"/>
    <property type="match status" value="1"/>
</dbReference>
<dbReference type="RefSeq" id="WP_204469333.1">
    <property type="nucleotide sequence ID" value="NZ_JAFBCV010000028.1"/>
</dbReference>
<reference evidence="2" key="1">
    <citation type="submission" date="2021-01" db="EMBL/GenBank/DDBJ databases">
        <title>Genomic Encyclopedia of Type Strains, Phase IV (KMG-IV): sequencing the most valuable type-strain genomes for metagenomic binning, comparative biology and taxonomic classification.</title>
        <authorList>
            <person name="Goeker M."/>
        </authorList>
    </citation>
    <scope>NUCLEOTIDE SEQUENCE</scope>
    <source>
        <strain evidence="2">DSM 21943</strain>
    </source>
</reference>
<proteinExistence type="predicted"/>
<dbReference type="PANTHER" id="PTHR43415:SF3">
    <property type="entry name" value="GNAT-FAMILY ACETYLTRANSFERASE"/>
    <property type="match status" value="1"/>
</dbReference>
<protein>
    <submittedName>
        <fullName evidence="2">Ribosomal-protein-alanine N-acetyltransferase</fullName>
        <ecNumber evidence="2">2.3.1.267</ecNumber>
    </submittedName>
</protein>
<dbReference type="InterPro" id="IPR016181">
    <property type="entry name" value="Acyl_CoA_acyltransferase"/>
</dbReference>
<evidence type="ECO:0000259" key="1">
    <source>
        <dbReference type="PROSITE" id="PS51186"/>
    </source>
</evidence>
<dbReference type="Gene3D" id="3.40.630.30">
    <property type="match status" value="1"/>
</dbReference>
<dbReference type="CDD" id="cd04301">
    <property type="entry name" value="NAT_SF"/>
    <property type="match status" value="1"/>
</dbReference>
<dbReference type="PANTHER" id="PTHR43415">
    <property type="entry name" value="SPERMIDINE N(1)-ACETYLTRANSFERASE"/>
    <property type="match status" value="1"/>
</dbReference>
<dbReference type="Proteomes" id="UP001179280">
    <property type="component" value="Unassembled WGS sequence"/>
</dbReference>
<dbReference type="EC" id="2.3.1.267" evidence="2"/>
<accession>A0ABS2T213</accession>
<dbReference type="SUPFAM" id="SSF55729">
    <property type="entry name" value="Acyl-CoA N-acyltransferases (Nat)"/>
    <property type="match status" value="1"/>
</dbReference>
<dbReference type="Pfam" id="PF00583">
    <property type="entry name" value="Acetyltransf_1"/>
    <property type="match status" value="1"/>
</dbReference>
<gene>
    <name evidence="2" type="ORF">JOC54_004604</name>
</gene>
<dbReference type="GO" id="GO:0008999">
    <property type="term" value="F:protein-N-terminal-alanine acetyltransferase activity"/>
    <property type="evidence" value="ECO:0007669"/>
    <property type="project" value="UniProtKB-EC"/>
</dbReference>
<comment type="caution">
    <text evidence="2">The sequence shown here is derived from an EMBL/GenBank/DDBJ whole genome shotgun (WGS) entry which is preliminary data.</text>
</comment>
<organism evidence="2 3">
    <name type="scientific">Shouchella xiaoxiensis</name>
    <dbReference type="NCBI Taxonomy" id="766895"/>
    <lineage>
        <taxon>Bacteria</taxon>
        <taxon>Bacillati</taxon>
        <taxon>Bacillota</taxon>
        <taxon>Bacilli</taxon>
        <taxon>Bacillales</taxon>
        <taxon>Bacillaceae</taxon>
        <taxon>Shouchella</taxon>
    </lineage>
</organism>
<dbReference type="EMBL" id="JAFBCV010000028">
    <property type="protein sequence ID" value="MBM7841301.1"/>
    <property type="molecule type" value="Genomic_DNA"/>
</dbReference>
<evidence type="ECO:0000313" key="2">
    <source>
        <dbReference type="EMBL" id="MBM7841301.1"/>
    </source>
</evidence>
<evidence type="ECO:0000313" key="3">
    <source>
        <dbReference type="Proteomes" id="UP001179280"/>
    </source>
</evidence>